<organism evidence="12 13">
    <name type="scientific">Candidatus Desulfovibrio intestinipullorum</name>
    <dbReference type="NCBI Taxonomy" id="2838536"/>
    <lineage>
        <taxon>Bacteria</taxon>
        <taxon>Pseudomonadati</taxon>
        <taxon>Thermodesulfobacteriota</taxon>
        <taxon>Desulfovibrionia</taxon>
        <taxon>Desulfovibrionales</taxon>
        <taxon>Desulfovibrionaceae</taxon>
        <taxon>Desulfovibrio</taxon>
    </lineage>
</organism>
<feature type="transmembrane region" description="Helical" evidence="11">
    <location>
        <begin position="274"/>
        <end position="295"/>
    </location>
</feature>
<feature type="transmembrane region" description="Helical" evidence="11">
    <location>
        <begin position="78"/>
        <end position="98"/>
    </location>
</feature>
<dbReference type="GO" id="GO:0005886">
    <property type="term" value="C:plasma membrane"/>
    <property type="evidence" value="ECO:0007669"/>
    <property type="project" value="UniProtKB-SubCell"/>
</dbReference>
<dbReference type="GO" id="GO:0032153">
    <property type="term" value="C:cell division site"/>
    <property type="evidence" value="ECO:0007669"/>
    <property type="project" value="TreeGrafter"/>
</dbReference>
<comment type="catalytic activity">
    <reaction evidence="11">
        <text>[GlcNAc-(1-&gt;4)-Mur2Ac(oyl-L-Ala-gamma-D-Glu-L-Lys-D-Ala-D-Ala)](n)-di-trans,octa-cis-undecaprenyl diphosphate + beta-D-GlcNAc-(1-&gt;4)-Mur2Ac(oyl-L-Ala-gamma-D-Glu-L-Lys-D-Ala-D-Ala)-di-trans,octa-cis-undecaprenyl diphosphate = [GlcNAc-(1-&gt;4)-Mur2Ac(oyl-L-Ala-gamma-D-Glu-L-Lys-D-Ala-D-Ala)](n+1)-di-trans,octa-cis-undecaprenyl diphosphate + di-trans,octa-cis-undecaprenyl diphosphate + H(+)</text>
        <dbReference type="Rhea" id="RHEA:23708"/>
        <dbReference type="Rhea" id="RHEA-COMP:9602"/>
        <dbReference type="Rhea" id="RHEA-COMP:9603"/>
        <dbReference type="ChEBI" id="CHEBI:15378"/>
        <dbReference type="ChEBI" id="CHEBI:58405"/>
        <dbReference type="ChEBI" id="CHEBI:60033"/>
        <dbReference type="ChEBI" id="CHEBI:78435"/>
        <dbReference type="EC" id="2.4.99.28"/>
    </reaction>
</comment>
<protein>
    <recommendedName>
        <fullName evidence="11">Peptidoglycan glycosyltransferase RodA</fullName>
        <shortName evidence="11">PGT</shortName>
        <ecNumber evidence="11">2.4.99.28</ecNumber>
    </recommendedName>
    <alternativeName>
        <fullName evidence="11">Cell elongation protein RodA</fullName>
    </alternativeName>
    <alternativeName>
        <fullName evidence="11">Cell wall polymerase</fullName>
    </alternativeName>
    <alternativeName>
        <fullName evidence="11">Peptidoglycan polymerase</fullName>
        <shortName evidence="11">PG polymerase</shortName>
    </alternativeName>
</protein>
<comment type="function">
    <text evidence="11">Peptidoglycan polymerase that is essential for cell wall elongation.</text>
</comment>
<dbReference type="AlphaFoldDB" id="A0A9D1PY14"/>
<gene>
    <name evidence="11 12" type="primary">rodA</name>
    <name evidence="12" type="ORF">H9894_08190</name>
</gene>
<evidence type="ECO:0000256" key="4">
    <source>
        <dbReference type="ARBA" id="ARBA00022679"/>
    </source>
</evidence>
<evidence type="ECO:0000256" key="9">
    <source>
        <dbReference type="ARBA" id="ARBA00023136"/>
    </source>
</evidence>
<keyword evidence="9 11" id="KW-0472">Membrane</keyword>
<evidence type="ECO:0000256" key="6">
    <source>
        <dbReference type="ARBA" id="ARBA00022960"/>
    </source>
</evidence>
<dbReference type="GO" id="GO:0008955">
    <property type="term" value="F:peptidoglycan glycosyltransferase activity"/>
    <property type="evidence" value="ECO:0007669"/>
    <property type="project" value="UniProtKB-UniRule"/>
</dbReference>
<keyword evidence="6 11" id="KW-0133">Cell shape</keyword>
<evidence type="ECO:0000256" key="11">
    <source>
        <dbReference type="HAMAP-Rule" id="MF_02079"/>
    </source>
</evidence>
<dbReference type="GO" id="GO:0071555">
    <property type="term" value="P:cell wall organization"/>
    <property type="evidence" value="ECO:0007669"/>
    <property type="project" value="UniProtKB-KW"/>
</dbReference>
<comment type="pathway">
    <text evidence="11">Cell wall biogenesis; peptidoglycan biosynthesis.</text>
</comment>
<dbReference type="PANTHER" id="PTHR30474">
    <property type="entry name" value="CELL CYCLE PROTEIN"/>
    <property type="match status" value="1"/>
</dbReference>
<dbReference type="EC" id="2.4.99.28" evidence="11"/>
<name>A0A9D1PY14_9BACT</name>
<feature type="transmembrane region" description="Helical" evidence="11">
    <location>
        <begin position="162"/>
        <end position="178"/>
    </location>
</feature>
<sequence length="370" mass="41052">MEKKQPLLRHLNWALLICALALFAVGEMNLISASGTRLESGLTLASFYQRQFLWGILGLVCMTLTMSFDYHRLSTLTWYLYGVTIVLLALVPLVGTTVYGAKRWISLGLFSIQPSELAKFAILLVTAKLMANESEPLGWKTFGQILLATIPPVALIVKQPDLGTTLMLVFIMAGMVLFHGLKAVVFRICALALPCIGAFMWFVGMHDYQRQRILTFLNPDEDPLGSGYHILQSRIAIGSGQFWGKGFAEGTQSQLRFLPERHSDFAVAVFGEEWGFVGCLALVTLFALFLFSILTTVIQAKDRFGSLLCVGVFFYFLLEITINMGMVVGLMPVVGIPLPFISYGGSATIINFIFIGLVLNVSMRRYAFRI</sequence>
<comment type="caution">
    <text evidence="12">The sequence shown here is derived from an EMBL/GenBank/DDBJ whole genome shotgun (WGS) entry which is preliminary data.</text>
</comment>
<comment type="similarity">
    <text evidence="11">Belongs to the SEDS family. MrdB/RodA subfamily.</text>
</comment>
<reference evidence="12" key="1">
    <citation type="journal article" date="2021" name="PeerJ">
        <title>Extensive microbial diversity within the chicken gut microbiome revealed by metagenomics and culture.</title>
        <authorList>
            <person name="Gilroy R."/>
            <person name="Ravi A."/>
            <person name="Getino M."/>
            <person name="Pursley I."/>
            <person name="Horton D.L."/>
            <person name="Alikhan N.F."/>
            <person name="Baker D."/>
            <person name="Gharbi K."/>
            <person name="Hall N."/>
            <person name="Watson M."/>
            <person name="Adriaenssens E.M."/>
            <person name="Foster-Nyarko E."/>
            <person name="Jarju S."/>
            <person name="Secka A."/>
            <person name="Antonio M."/>
            <person name="Oren A."/>
            <person name="Chaudhuri R.R."/>
            <person name="La Ragione R."/>
            <person name="Hildebrand F."/>
            <person name="Pallen M.J."/>
        </authorList>
    </citation>
    <scope>NUCLEOTIDE SEQUENCE</scope>
    <source>
        <strain evidence="12">ChiHecec2B26-446</strain>
    </source>
</reference>
<evidence type="ECO:0000256" key="5">
    <source>
        <dbReference type="ARBA" id="ARBA00022692"/>
    </source>
</evidence>
<keyword evidence="2 11" id="KW-1003">Cell membrane</keyword>
<keyword evidence="5 11" id="KW-0812">Transmembrane</keyword>
<dbReference type="Proteomes" id="UP000886752">
    <property type="component" value="Unassembled WGS sequence"/>
</dbReference>
<evidence type="ECO:0000256" key="8">
    <source>
        <dbReference type="ARBA" id="ARBA00022989"/>
    </source>
</evidence>
<reference evidence="12" key="2">
    <citation type="submission" date="2021-04" db="EMBL/GenBank/DDBJ databases">
        <authorList>
            <person name="Gilroy R."/>
        </authorList>
    </citation>
    <scope>NUCLEOTIDE SEQUENCE</scope>
    <source>
        <strain evidence="12">ChiHecec2B26-446</strain>
    </source>
</reference>
<keyword evidence="7 11" id="KW-0573">Peptidoglycan synthesis</keyword>
<keyword evidence="3 11" id="KW-0328">Glycosyltransferase</keyword>
<feature type="transmembrane region" description="Helical" evidence="11">
    <location>
        <begin position="52"/>
        <end position="71"/>
    </location>
</feature>
<dbReference type="HAMAP" id="MF_02079">
    <property type="entry name" value="PGT_RodA"/>
    <property type="match status" value="1"/>
</dbReference>
<proteinExistence type="inferred from homology"/>
<dbReference type="GO" id="GO:0051301">
    <property type="term" value="P:cell division"/>
    <property type="evidence" value="ECO:0007669"/>
    <property type="project" value="InterPro"/>
</dbReference>
<feature type="transmembrane region" description="Helical" evidence="11">
    <location>
        <begin position="340"/>
        <end position="361"/>
    </location>
</feature>
<evidence type="ECO:0000256" key="10">
    <source>
        <dbReference type="ARBA" id="ARBA00023316"/>
    </source>
</evidence>
<dbReference type="InterPro" id="IPR018365">
    <property type="entry name" value="Cell_cycle_FtsW-rel_CS"/>
</dbReference>
<dbReference type="InterPro" id="IPR011923">
    <property type="entry name" value="RodA/MrdB"/>
</dbReference>
<evidence type="ECO:0000256" key="1">
    <source>
        <dbReference type="ARBA" id="ARBA00004141"/>
    </source>
</evidence>
<dbReference type="NCBIfam" id="TIGR02210">
    <property type="entry name" value="rodA_shape"/>
    <property type="match status" value="1"/>
</dbReference>
<accession>A0A9D1PY14</accession>
<evidence type="ECO:0000313" key="12">
    <source>
        <dbReference type="EMBL" id="HIW01151.1"/>
    </source>
</evidence>
<dbReference type="GO" id="GO:0008360">
    <property type="term" value="P:regulation of cell shape"/>
    <property type="evidence" value="ECO:0007669"/>
    <property type="project" value="UniProtKB-KW"/>
</dbReference>
<dbReference type="InterPro" id="IPR001182">
    <property type="entry name" value="FtsW/RodA"/>
</dbReference>
<feature type="transmembrane region" description="Helical" evidence="11">
    <location>
        <begin position="185"/>
        <end position="204"/>
    </location>
</feature>
<keyword evidence="4 11" id="KW-0808">Transferase</keyword>
<dbReference type="PANTHER" id="PTHR30474:SF1">
    <property type="entry name" value="PEPTIDOGLYCAN GLYCOSYLTRANSFERASE MRDB"/>
    <property type="match status" value="1"/>
</dbReference>
<comment type="subcellular location">
    <subcellularLocation>
        <location evidence="11">Cell membrane</location>
        <topology evidence="11">Multi-pass membrane protein</topology>
    </subcellularLocation>
    <subcellularLocation>
        <location evidence="1">Membrane</location>
        <topology evidence="1">Multi-pass membrane protein</topology>
    </subcellularLocation>
</comment>
<dbReference type="EMBL" id="DXHV01000073">
    <property type="protein sequence ID" value="HIW01151.1"/>
    <property type="molecule type" value="Genomic_DNA"/>
</dbReference>
<keyword evidence="10 11" id="KW-0961">Cell wall biogenesis/degradation</keyword>
<evidence type="ECO:0000256" key="3">
    <source>
        <dbReference type="ARBA" id="ARBA00022676"/>
    </source>
</evidence>
<dbReference type="PROSITE" id="PS00428">
    <property type="entry name" value="FTSW_RODA_SPOVE"/>
    <property type="match status" value="1"/>
</dbReference>
<evidence type="ECO:0000256" key="2">
    <source>
        <dbReference type="ARBA" id="ARBA00022475"/>
    </source>
</evidence>
<keyword evidence="8 11" id="KW-1133">Transmembrane helix</keyword>
<evidence type="ECO:0000313" key="13">
    <source>
        <dbReference type="Proteomes" id="UP000886752"/>
    </source>
</evidence>
<evidence type="ECO:0000256" key="7">
    <source>
        <dbReference type="ARBA" id="ARBA00022984"/>
    </source>
</evidence>
<feature type="transmembrane region" description="Helical" evidence="11">
    <location>
        <begin position="307"/>
        <end position="334"/>
    </location>
</feature>
<dbReference type="GO" id="GO:0009252">
    <property type="term" value="P:peptidoglycan biosynthetic process"/>
    <property type="evidence" value="ECO:0007669"/>
    <property type="project" value="UniProtKB-UniRule"/>
</dbReference>
<dbReference type="Pfam" id="PF01098">
    <property type="entry name" value="FTSW_RODA_SPOVE"/>
    <property type="match status" value="1"/>
</dbReference>
<dbReference type="GO" id="GO:0015648">
    <property type="term" value="F:lipid-linked peptidoglycan transporter activity"/>
    <property type="evidence" value="ECO:0007669"/>
    <property type="project" value="TreeGrafter"/>
</dbReference>